<dbReference type="Proteomes" id="UP000515976">
    <property type="component" value="Chromosome"/>
</dbReference>
<name>A0A7G9R1Y1_9MICO</name>
<sequence length="171" mass="17472">MLDLRVTSAPIVPAILAALVVGLAAGVTVQSRRRLVVPMGVLTVVGVGVSALLTRVLDIGVVTGTGLAAVSIGVLGRLVAQRLDAPSMVLVVPASFGLLPGLTIFRGLYELVAEGSDSGLLTFQSGLSTLLSAGGVLLAIATGTVLGEFLAAPWDRHMRGSKRPRTDQVPL</sequence>
<protein>
    <submittedName>
        <fullName evidence="8">Threonine/serine exporter family protein</fullName>
    </submittedName>
</protein>
<dbReference type="RefSeq" id="WP_187566697.1">
    <property type="nucleotide sequence ID" value="NZ_CP060712.1"/>
</dbReference>
<evidence type="ECO:0000256" key="3">
    <source>
        <dbReference type="ARBA" id="ARBA00022989"/>
    </source>
</evidence>
<dbReference type="InterPro" id="IPR024528">
    <property type="entry name" value="ThrE_2"/>
</dbReference>
<evidence type="ECO:0000259" key="7">
    <source>
        <dbReference type="Pfam" id="PF12821"/>
    </source>
</evidence>
<feature type="domain" description="Threonine/Serine exporter ThrE" evidence="7">
    <location>
        <begin position="15"/>
        <end position="148"/>
    </location>
</feature>
<dbReference type="KEGG" id="pei:H9L10_00250"/>
<evidence type="ECO:0000313" key="8">
    <source>
        <dbReference type="EMBL" id="QNN49606.1"/>
    </source>
</evidence>
<feature type="transmembrane region" description="Helical" evidence="6">
    <location>
        <begin position="59"/>
        <end position="80"/>
    </location>
</feature>
<comment type="similarity">
    <text evidence="5">Belongs to the ThrE exporter (TC 2.A.79) family.</text>
</comment>
<keyword evidence="3 6" id="KW-1133">Transmembrane helix</keyword>
<dbReference type="Pfam" id="PF12821">
    <property type="entry name" value="ThrE_2"/>
    <property type="match status" value="1"/>
</dbReference>
<gene>
    <name evidence="8" type="ORF">H9L10_00250</name>
</gene>
<evidence type="ECO:0000256" key="2">
    <source>
        <dbReference type="ARBA" id="ARBA00022692"/>
    </source>
</evidence>
<accession>A0A7G9R1Y1</accession>
<feature type="transmembrane region" description="Helical" evidence="6">
    <location>
        <begin position="6"/>
        <end position="28"/>
    </location>
</feature>
<evidence type="ECO:0000256" key="5">
    <source>
        <dbReference type="ARBA" id="ARBA00034125"/>
    </source>
</evidence>
<evidence type="ECO:0000256" key="4">
    <source>
        <dbReference type="ARBA" id="ARBA00023136"/>
    </source>
</evidence>
<evidence type="ECO:0000313" key="9">
    <source>
        <dbReference type="Proteomes" id="UP000515976"/>
    </source>
</evidence>
<evidence type="ECO:0000256" key="1">
    <source>
        <dbReference type="ARBA" id="ARBA00004141"/>
    </source>
</evidence>
<dbReference type="EMBL" id="CP060712">
    <property type="protein sequence ID" value="QNN49606.1"/>
    <property type="molecule type" value="Genomic_DNA"/>
</dbReference>
<organism evidence="8 9">
    <name type="scientific">Phycicoccus endophyticus</name>
    <dbReference type="NCBI Taxonomy" id="1690220"/>
    <lineage>
        <taxon>Bacteria</taxon>
        <taxon>Bacillati</taxon>
        <taxon>Actinomycetota</taxon>
        <taxon>Actinomycetes</taxon>
        <taxon>Micrococcales</taxon>
        <taxon>Intrasporangiaceae</taxon>
        <taxon>Phycicoccus</taxon>
    </lineage>
</organism>
<reference evidence="8 9" key="1">
    <citation type="submission" date="2020-08" db="EMBL/GenBank/DDBJ databases">
        <title>Genome sequence of Phycicoccus endophyticus JCM 31784T.</title>
        <authorList>
            <person name="Hyun D.-W."/>
            <person name="Bae J.-W."/>
        </authorList>
    </citation>
    <scope>NUCLEOTIDE SEQUENCE [LARGE SCALE GENOMIC DNA]</scope>
    <source>
        <strain evidence="8 9">JCM 31784</strain>
    </source>
</reference>
<keyword evidence="4 6" id="KW-0472">Membrane</keyword>
<proteinExistence type="inferred from homology"/>
<dbReference type="GO" id="GO:0016020">
    <property type="term" value="C:membrane"/>
    <property type="evidence" value="ECO:0007669"/>
    <property type="project" value="UniProtKB-SubCell"/>
</dbReference>
<comment type="subcellular location">
    <subcellularLocation>
        <location evidence="1">Membrane</location>
        <topology evidence="1">Multi-pass membrane protein</topology>
    </subcellularLocation>
</comment>
<feature type="transmembrane region" description="Helical" evidence="6">
    <location>
        <begin position="87"/>
        <end position="109"/>
    </location>
</feature>
<keyword evidence="9" id="KW-1185">Reference proteome</keyword>
<keyword evidence="2 6" id="KW-0812">Transmembrane</keyword>
<feature type="transmembrane region" description="Helical" evidence="6">
    <location>
        <begin position="35"/>
        <end position="53"/>
    </location>
</feature>
<dbReference type="AlphaFoldDB" id="A0A7G9R1Y1"/>
<feature type="transmembrane region" description="Helical" evidence="6">
    <location>
        <begin position="129"/>
        <end position="154"/>
    </location>
</feature>
<evidence type="ECO:0000256" key="6">
    <source>
        <dbReference type="SAM" id="Phobius"/>
    </source>
</evidence>